<evidence type="ECO:0000313" key="1">
    <source>
        <dbReference type="EMBL" id="MCI4384571.1"/>
    </source>
</evidence>
<name>A0ACC5X090_PANGG</name>
<proteinExistence type="predicted"/>
<accession>A0ACC5X090</accession>
<organism evidence="1 2">
    <name type="scientific">Pangasianodon gigas</name>
    <name type="common">Mekong giant catfish</name>
    <name type="synonym">Pangasius gigas</name>
    <dbReference type="NCBI Taxonomy" id="30993"/>
    <lineage>
        <taxon>Eukaryota</taxon>
        <taxon>Metazoa</taxon>
        <taxon>Chordata</taxon>
        <taxon>Craniata</taxon>
        <taxon>Vertebrata</taxon>
        <taxon>Euteleostomi</taxon>
        <taxon>Actinopterygii</taxon>
        <taxon>Neopterygii</taxon>
        <taxon>Teleostei</taxon>
        <taxon>Ostariophysi</taxon>
        <taxon>Siluriformes</taxon>
        <taxon>Pangasiidae</taxon>
        <taxon>Pangasianodon</taxon>
    </lineage>
</organism>
<protein>
    <submittedName>
        <fullName evidence="1">Uncharacterized protein</fullName>
    </submittedName>
</protein>
<sequence>MNTAVKVSTFAKNVATAVIIISVVCYAENLKWISDSVIGLDMAENSVDDQFIGCRDRMYKLITKKILPEELKSNEDFKNIWEEYLNFTDNFTRIIKVYTDPSSDLYSQFNEAVSSGRRNYVRNFTYKAFHFLLTRAIQIHQVKKCTHVFRRTNVSFDTNVLGHEMRFGRFASTSLRTNMSRIFGEISCFNVTTCFGANIANISVLPEEEEVLIPPFEKFKITNIEKNQMNCSVIYTLQSTGTFSKMNCALFNFKKMQMQMCGC</sequence>
<gene>
    <name evidence="1" type="ORF">PGIGA_G00040250</name>
</gene>
<dbReference type="Proteomes" id="UP000829447">
    <property type="component" value="Linkage Group LG12"/>
</dbReference>
<reference evidence="1 2" key="1">
    <citation type="journal article" date="2022" name="bioRxiv">
        <title>An ancient truncated duplication of the anti-Mullerian hormone receptor type 2 gene is a potential conserved master sex determinant in the Pangasiidae catfish family.</title>
        <authorList>
            <person name="Wen M."/>
            <person name="Pan Q."/>
            <person name="Jouanno E."/>
            <person name="Montfort J."/>
            <person name="Zahm M."/>
            <person name="Cabau C."/>
            <person name="Klopp C."/>
            <person name="Iampietro C."/>
            <person name="Roques C."/>
            <person name="Bouchez O."/>
            <person name="Castinel A."/>
            <person name="Donnadieu C."/>
            <person name="Parrinello H."/>
            <person name="Poncet C."/>
            <person name="Belmonte E."/>
            <person name="Gautier V."/>
            <person name="Avarre J.-C."/>
            <person name="Dugue R."/>
            <person name="Gustiano R."/>
            <person name="Ha T.T.T."/>
            <person name="Campet M."/>
            <person name="Sriphairoj K."/>
            <person name="Ribolli J."/>
            <person name="de Almeida F.L."/>
            <person name="Desvignes T."/>
            <person name="Postlethwait J.H."/>
            <person name="Bucao C.F."/>
            <person name="Robinson-Rechavi M."/>
            <person name="Bobe J."/>
            <person name="Herpin A."/>
            <person name="Guiguen Y."/>
        </authorList>
    </citation>
    <scope>NUCLEOTIDE SEQUENCE [LARGE SCALE GENOMIC DNA]</scope>
    <source>
        <strain evidence="1">YG-Dec2019</strain>
    </source>
</reference>
<keyword evidence="2" id="KW-1185">Reference proteome</keyword>
<dbReference type="EMBL" id="CM040465">
    <property type="protein sequence ID" value="MCI4384571.1"/>
    <property type="molecule type" value="Genomic_DNA"/>
</dbReference>
<comment type="caution">
    <text evidence="1">The sequence shown here is derived from an EMBL/GenBank/DDBJ whole genome shotgun (WGS) entry which is preliminary data.</text>
</comment>
<evidence type="ECO:0000313" key="2">
    <source>
        <dbReference type="Proteomes" id="UP000829447"/>
    </source>
</evidence>